<dbReference type="EMBL" id="JQSG02000002">
    <property type="protein sequence ID" value="OBS09777.1"/>
    <property type="molecule type" value="Genomic_DNA"/>
</dbReference>
<dbReference type="GO" id="GO:0016757">
    <property type="term" value="F:glycosyltransferase activity"/>
    <property type="evidence" value="ECO:0007669"/>
    <property type="project" value="InterPro"/>
</dbReference>
<dbReference type="Pfam" id="PF00534">
    <property type="entry name" value="Glycos_transf_1"/>
    <property type="match status" value="1"/>
</dbReference>
<evidence type="ECO:0000313" key="3">
    <source>
        <dbReference type="EMBL" id="OBS09777.1"/>
    </source>
</evidence>
<evidence type="ECO:0000313" key="4">
    <source>
        <dbReference type="Proteomes" id="UP000029273"/>
    </source>
</evidence>
<dbReference type="SUPFAM" id="SSF53756">
    <property type="entry name" value="UDP-Glycosyltransferase/glycogen phosphorylase"/>
    <property type="match status" value="1"/>
</dbReference>
<keyword evidence="4" id="KW-1185">Reference proteome</keyword>
<dbReference type="InterPro" id="IPR028098">
    <property type="entry name" value="Glyco_trans_4-like_N"/>
</dbReference>
<name>A0A1A6C5E0_9GAMM</name>
<dbReference type="GO" id="GO:0016787">
    <property type="term" value="F:hydrolase activity"/>
    <property type="evidence" value="ECO:0007669"/>
    <property type="project" value="UniProtKB-KW"/>
</dbReference>
<keyword evidence="3" id="KW-0378">Hydrolase</keyword>
<proteinExistence type="predicted"/>
<dbReference type="STRING" id="160660.BJI67_05950"/>
<dbReference type="Proteomes" id="UP000029273">
    <property type="component" value="Unassembled WGS sequence"/>
</dbReference>
<accession>A0A1A6C5E0</accession>
<evidence type="ECO:0000259" key="1">
    <source>
        <dbReference type="Pfam" id="PF00534"/>
    </source>
</evidence>
<dbReference type="Gene3D" id="3.40.50.2000">
    <property type="entry name" value="Glycogen Phosphorylase B"/>
    <property type="match status" value="2"/>
</dbReference>
<dbReference type="PANTHER" id="PTHR45947:SF3">
    <property type="entry name" value="SULFOQUINOVOSYL TRANSFERASE SQD2"/>
    <property type="match status" value="1"/>
</dbReference>
<protein>
    <submittedName>
        <fullName evidence="3">Glycoside hydrolase</fullName>
    </submittedName>
</protein>
<dbReference type="RefSeq" id="WP_082954431.1">
    <property type="nucleotide sequence ID" value="NZ_JQSG02000002.1"/>
</dbReference>
<comment type="caution">
    <text evidence="3">The sequence shown here is derived from an EMBL/GenBank/DDBJ whole genome shotgun (WGS) entry which is preliminary data.</text>
</comment>
<sequence>MNILMLSDVYFPRVNGVSTSIATFRRELETLGHQVHLLAPAYPTAGASEAGITRIPARYLFADPEDRMMRRGALLDLTAELAERDIDILHIQTPFVAHHAGVRLARRLGVPRVETYHTFFEEYLYHYLPWMPPALTRFAARRFSAMQCNDLDGLVVPSSAMAERLRLYGVRTPTRIIPTGIDPEHLQGGDGAAFRRRLGIAPERPTLVHVGRIAYEKNIDFLLHMLDRVRKALPDVLLIIAGEGPALHHLKRLGRQLGLDDHLRFVGYLDREQALLDCYRAGDAFVFASRTETQGLVLLEALALGVPVVSTAVMGTRDILAREHGGALIAEDDTQDFADKVLHLLRDAELRARLAREAPIHAAQWNAAHQARRLETFYRDIIHHDAVANASHASIGNAPH</sequence>
<reference evidence="3 4" key="1">
    <citation type="journal article" date="2014" name="Genome Announc.">
        <title>Draft Genome Sequence of the Iron-Oxidizing, Acidophilic, and Halotolerant 'Thiobacillus prosperus' Type Strain DSM 5130.</title>
        <authorList>
            <person name="Ossandon F.J."/>
            <person name="Cardenas J.P."/>
            <person name="Corbett M."/>
            <person name="Quatrini R."/>
            <person name="Holmes D.S."/>
            <person name="Watkin E."/>
        </authorList>
    </citation>
    <scope>NUCLEOTIDE SEQUENCE [LARGE SCALE GENOMIC DNA]</scope>
    <source>
        <strain evidence="3 4">DSM 5130</strain>
    </source>
</reference>
<feature type="domain" description="Glycosyl transferase family 1" evidence="1">
    <location>
        <begin position="194"/>
        <end position="358"/>
    </location>
</feature>
<dbReference type="PANTHER" id="PTHR45947">
    <property type="entry name" value="SULFOQUINOVOSYL TRANSFERASE SQD2"/>
    <property type="match status" value="1"/>
</dbReference>
<feature type="domain" description="Glycosyltransferase subfamily 4-like N-terminal" evidence="2">
    <location>
        <begin position="14"/>
        <end position="184"/>
    </location>
</feature>
<dbReference type="OrthoDB" id="9802525at2"/>
<organism evidence="3 4">
    <name type="scientific">Acidihalobacter prosperus</name>
    <dbReference type="NCBI Taxonomy" id="160660"/>
    <lineage>
        <taxon>Bacteria</taxon>
        <taxon>Pseudomonadati</taxon>
        <taxon>Pseudomonadota</taxon>
        <taxon>Gammaproteobacteria</taxon>
        <taxon>Chromatiales</taxon>
        <taxon>Ectothiorhodospiraceae</taxon>
        <taxon>Acidihalobacter</taxon>
    </lineage>
</organism>
<evidence type="ECO:0000259" key="2">
    <source>
        <dbReference type="Pfam" id="PF13439"/>
    </source>
</evidence>
<dbReference type="Pfam" id="PF13439">
    <property type="entry name" value="Glyco_transf_4"/>
    <property type="match status" value="1"/>
</dbReference>
<dbReference type="InterPro" id="IPR001296">
    <property type="entry name" value="Glyco_trans_1"/>
</dbReference>
<dbReference type="InterPro" id="IPR050194">
    <property type="entry name" value="Glycosyltransferase_grp1"/>
</dbReference>
<gene>
    <name evidence="3" type="ORF">Thpro_020827</name>
</gene>
<dbReference type="AlphaFoldDB" id="A0A1A6C5E0"/>